<proteinExistence type="inferred from homology"/>
<dbReference type="STRING" id="1225127.SAMN05661030_1954"/>
<protein>
    <submittedName>
        <fullName evidence="7">DNA-binding transcriptional regulator LsrR, DeoR family</fullName>
    </submittedName>
</protein>
<dbReference type="InterPro" id="IPR007324">
    <property type="entry name" value="Sugar-bd_dom_put"/>
</dbReference>
<dbReference type="InterPro" id="IPR051054">
    <property type="entry name" value="SorC_transcr_regulators"/>
</dbReference>
<keyword evidence="8" id="KW-1185">Reference proteome</keyword>
<evidence type="ECO:0000259" key="6">
    <source>
        <dbReference type="Pfam" id="PF09339"/>
    </source>
</evidence>
<feature type="domain" description="Sugar-binding" evidence="5">
    <location>
        <begin position="60"/>
        <end position="313"/>
    </location>
</feature>
<dbReference type="InterPro" id="IPR036388">
    <property type="entry name" value="WH-like_DNA-bd_sf"/>
</dbReference>
<evidence type="ECO:0000259" key="5">
    <source>
        <dbReference type="Pfam" id="PF04198"/>
    </source>
</evidence>
<dbReference type="GO" id="GO:0030246">
    <property type="term" value="F:carbohydrate binding"/>
    <property type="evidence" value="ECO:0007669"/>
    <property type="project" value="InterPro"/>
</dbReference>
<dbReference type="InterPro" id="IPR005471">
    <property type="entry name" value="Tscrpt_reg_IclR_N"/>
</dbReference>
<keyword evidence="4" id="KW-0804">Transcription</keyword>
<dbReference type="GO" id="GO:0003677">
    <property type="term" value="F:DNA binding"/>
    <property type="evidence" value="ECO:0007669"/>
    <property type="project" value="UniProtKB-KW"/>
</dbReference>
<comment type="similarity">
    <text evidence="1">Belongs to the SorC transcriptional regulatory family.</text>
</comment>
<dbReference type="EMBL" id="FOMD01000002">
    <property type="protein sequence ID" value="SFC92171.1"/>
    <property type="molecule type" value="Genomic_DNA"/>
</dbReference>
<dbReference type="GO" id="GO:0003700">
    <property type="term" value="F:DNA-binding transcription factor activity"/>
    <property type="evidence" value="ECO:0007669"/>
    <property type="project" value="InterPro"/>
</dbReference>
<evidence type="ECO:0000256" key="3">
    <source>
        <dbReference type="ARBA" id="ARBA00023125"/>
    </source>
</evidence>
<dbReference type="Pfam" id="PF04198">
    <property type="entry name" value="Sugar-bind"/>
    <property type="match status" value="1"/>
</dbReference>
<name>A0A1I1N3F1_9ACTN</name>
<feature type="domain" description="HTH iclR-type" evidence="6">
    <location>
        <begin position="22"/>
        <end position="52"/>
    </location>
</feature>
<dbReference type="PANTHER" id="PTHR34294">
    <property type="entry name" value="TRANSCRIPTIONAL REGULATOR-RELATED"/>
    <property type="match status" value="1"/>
</dbReference>
<evidence type="ECO:0000256" key="2">
    <source>
        <dbReference type="ARBA" id="ARBA00023015"/>
    </source>
</evidence>
<dbReference type="RefSeq" id="WP_207506359.1">
    <property type="nucleotide sequence ID" value="NZ_BNAC01000004.1"/>
</dbReference>
<dbReference type="Gene3D" id="1.10.10.10">
    <property type="entry name" value="Winged helix-like DNA-binding domain superfamily/Winged helix DNA-binding domain"/>
    <property type="match status" value="1"/>
</dbReference>
<gene>
    <name evidence="7" type="ORF">SAMN05661030_1954</name>
</gene>
<evidence type="ECO:0000256" key="1">
    <source>
        <dbReference type="ARBA" id="ARBA00010466"/>
    </source>
</evidence>
<keyword evidence="3 7" id="KW-0238">DNA-binding</keyword>
<dbReference type="InterPro" id="IPR037171">
    <property type="entry name" value="NagB/RpiA_transferase-like"/>
</dbReference>
<dbReference type="Pfam" id="PF09339">
    <property type="entry name" value="HTH_IclR"/>
    <property type="match status" value="1"/>
</dbReference>
<dbReference type="AlphaFoldDB" id="A0A1I1N3F1"/>
<accession>A0A1I1N3F1</accession>
<organism evidence="7 8">
    <name type="scientific">Klenkia taihuensis</name>
    <dbReference type="NCBI Taxonomy" id="1225127"/>
    <lineage>
        <taxon>Bacteria</taxon>
        <taxon>Bacillati</taxon>
        <taxon>Actinomycetota</taxon>
        <taxon>Actinomycetes</taxon>
        <taxon>Geodermatophilales</taxon>
        <taxon>Geodermatophilaceae</taxon>
        <taxon>Klenkia</taxon>
    </lineage>
</organism>
<evidence type="ECO:0000313" key="7">
    <source>
        <dbReference type="EMBL" id="SFC92171.1"/>
    </source>
</evidence>
<sequence length="322" mass="34108">MPAPRDAETLVAAARMYYVDNLSQAEVAARVGTSRSNVSRMLAAAVEQGIVEIRINDPAGRDRDLEETLRQHFNLRAVRVTQRTTLGNPQVEVGTQAARYLLGEVADGMTVALSWGSALQSMVWQTNPVRDHAVHLVQLVGGQSAVENEVSGHELVRELASRLGASYEYLHAPATLTSSLARDSLAQEASVAQALARARRADMAFVGIGSPAHGSSQAVLESFDLAGPDAEHLRAAAPVGDIASRYFDAAGAPVLGAVHDRVLALTLEELAAIPVVVGVACGRVKTDAVLGALRGELVDVLVCDETLARSVLARDRTGRRVA</sequence>
<dbReference type="SUPFAM" id="SSF100950">
    <property type="entry name" value="NagB/RpiA/CoA transferase-like"/>
    <property type="match status" value="1"/>
</dbReference>
<dbReference type="Proteomes" id="UP000199022">
    <property type="component" value="Unassembled WGS sequence"/>
</dbReference>
<dbReference type="PANTHER" id="PTHR34294:SF1">
    <property type="entry name" value="TRANSCRIPTIONAL REGULATOR LSRR"/>
    <property type="match status" value="1"/>
</dbReference>
<reference evidence="8" key="1">
    <citation type="submission" date="2016-10" db="EMBL/GenBank/DDBJ databases">
        <authorList>
            <person name="Varghese N."/>
            <person name="Submissions S."/>
        </authorList>
    </citation>
    <scope>NUCLEOTIDE SEQUENCE [LARGE SCALE GENOMIC DNA]</scope>
    <source>
        <strain evidence="8">DSM 45962</strain>
    </source>
</reference>
<evidence type="ECO:0000256" key="4">
    <source>
        <dbReference type="ARBA" id="ARBA00023163"/>
    </source>
</evidence>
<dbReference type="Gene3D" id="3.40.50.1360">
    <property type="match status" value="1"/>
</dbReference>
<evidence type="ECO:0000313" key="8">
    <source>
        <dbReference type="Proteomes" id="UP000199022"/>
    </source>
</evidence>
<keyword evidence="2" id="KW-0805">Transcription regulation</keyword>